<dbReference type="PANTHER" id="PTHR33332">
    <property type="entry name" value="REVERSE TRANSCRIPTASE DOMAIN-CONTAINING PROTEIN"/>
    <property type="match status" value="1"/>
</dbReference>
<gene>
    <name evidence="2" type="ORF">IscW_ISCW016402</name>
</gene>
<keyword evidence="2" id="KW-0548">Nucleotidyltransferase</keyword>
<dbReference type="PROSITE" id="PS50878">
    <property type="entry name" value="RT_POL"/>
    <property type="match status" value="1"/>
</dbReference>
<dbReference type="OrthoDB" id="202234at2759"/>
<dbReference type="VEuPathDB" id="VectorBase:ISCW016402"/>
<dbReference type="InParanoid" id="B7P1X0"/>
<proteinExistence type="predicted"/>
<protein>
    <submittedName>
        <fullName evidence="2 3">Reverse transcriptase, putative</fullName>
        <ecNumber evidence="2">2.7.7.49</ecNumber>
    </submittedName>
</protein>
<dbReference type="HOGENOM" id="CLU_1058776_0_0_1"/>
<evidence type="ECO:0000313" key="4">
    <source>
        <dbReference type="Proteomes" id="UP000001555"/>
    </source>
</evidence>
<dbReference type="Pfam" id="PF00078">
    <property type="entry name" value="RVT_1"/>
    <property type="match status" value="1"/>
</dbReference>
<sequence>MLHNLDEPEKRQHLTKLNTVGKKPDRVQNIRPISVTPTLCELLERLILTRLTYILVEAGTGPYYGYAKIGFRPGLLIETLEERGAGTRIVKAVKGFLENRSFEISSGAKQLRTFPNACGVPQDAILSPTLFNLVMRMIAKELRTIKHLQLTMCADDTTLWVDPRHTTLDTKTTAATAQLALYVLDRCLPATGMQFTPEKTQLLVTDDLEHNRNQVHLTMDNQPIHCSPERWILIIGLSLHVEGGADELLKHLKSARKQQLHLI</sequence>
<dbReference type="EMBL" id="DS618385">
    <property type="protein sequence ID" value="EEC00592.1"/>
    <property type="molecule type" value="Genomic_DNA"/>
</dbReference>
<dbReference type="VEuPathDB" id="VectorBase:ISCP_007640"/>
<organism>
    <name type="scientific">Ixodes scapularis</name>
    <name type="common">Black-legged tick</name>
    <name type="synonym">Deer tick</name>
    <dbReference type="NCBI Taxonomy" id="6945"/>
    <lineage>
        <taxon>Eukaryota</taxon>
        <taxon>Metazoa</taxon>
        <taxon>Ecdysozoa</taxon>
        <taxon>Arthropoda</taxon>
        <taxon>Chelicerata</taxon>
        <taxon>Arachnida</taxon>
        <taxon>Acari</taxon>
        <taxon>Parasitiformes</taxon>
        <taxon>Ixodida</taxon>
        <taxon>Ixodoidea</taxon>
        <taxon>Ixodidae</taxon>
        <taxon>Ixodinae</taxon>
        <taxon>Ixodes</taxon>
    </lineage>
</organism>
<evidence type="ECO:0000313" key="3">
    <source>
        <dbReference type="EnsemblMetazoa" id="ISCW016402-PA"/>
    </source>
</evidence>
<keyword evidence="2" id="KW-0695">RNA-directed DNA polymerase</keyword>
<dbReference type="EMBL" id="ABJB010500136">
    <property type="status" value="NOT_ANNOTATED_CDS"/>
    <property type="molecule type" value="Genomic_DNA"/>
</dbReference>
<dbReference type="GO" id="GO:0003964">
    <property type="term" value="F:RNA-directed DNA polymerase activity"/>
    <property type="evidence" value="ECO:0007669"/>
    <property type="project" value="UniProtKB-KW"/>
</dbReference>
<dbReference type="AlphaFoldDB" id="B7P1X0"/>
<accession>B7P1X0</accession>
<feature type="domain" description="Reverse transcriptase" evidence="1">
    <location>
        <begin position="1"/>
        <end position="239"/>
    </location>
</feature>
<evidence type="ECO:0000259" key="1">
    <source>
        <dbReference type="PROSITE" id="PS50878"/>
    </source>
</evidence>
<dbReference type="EnsemblMetazoa" id="ISCW016402-RA">
    <property type="protein sequence ID" value="ISCW016402-PA"/>
    <property type="gene ID" value="ISCW016402"/>
</dbReference>
<reference evidence="3" key="2">
    <citation type="submission" date="2020-05" db="UniProtKB">
        <authorList>
            <consortium name="EnsemblMetazoa"/>
        </authorList>
    </citation>
    <scope>IDENTIFICATION</scope>
    <source>
        <strain evidence="3">wikel</strain>
    </source>
</reference>
<name>B7P1X0_IXOSC</name>
<keyword evidence="2" id="KW-0808">Transferase</keyword>
<dbReference type="Proteomes" id="UP000001555">
    <property type="component" value="Unassembled WGS sequence"/>
</dbReference>
<dbReference type="InterPro" id="IPR000477">
    <property type="entry name" value="RT_dom"/>
</dbReference>
<keyword evidence="4" id="KW-1185">Reference proteome</keyword>
<dbReference type="VEuPathDB" id="VectorBase:ISCI016402"/>
<dbReference type="PaxDb" id="6945-B7P1X0"/>
<reference evidence="2 4" key="1">
    <citation type="submission" date="2008-03" db="EMBL/GenBank/DDBJ databases">
        <title>Annotation of Ixodes scapularis.</title>
        <authorList>
            <consortium name="Ixodes scapularis Genome Project Consortium"/>
            <person name="Caler E."/>
            <person name="Hannick L.I."/>
            <person name="Bidwell S."/>
            <person name="Joardar V."/>
            <person name="Thiagarajan M."/>
            <person name="Amedeo P."/>
            <person name="Galinsky K.J."/>
            <person name="Schobel S."/>
            <person name="Inman J."/>
            <person name="Hostetler J."/>
            <person name="Miller J."/>
            <person name="Hammond M."/>
            <person name="Megy K."/>
            <person name="Lawson D."/>
            <person name="Kodira C."/>
            <person name="Sutton G."/>
            <person name="Meyer J."/>
            <person name="Hill C.A."/>
            <person name="Birren B."/>
            <person name="Nene V."/>
            <person name="Collins F."/>
            <person name="Alarcon-Chaidez F."/>
            <person name="Wikel S."/>
            <person name="Strausberg R."/>
        </authorList>
    </citation>
    <scope>NUCLEOTIDE SEQUENCE [LARGE SCALE GENOMIC DNA]</scope>
    <source>
        <strain evidence="4">Wikel</strain>
        <strain evidence="2">Wikel colony</strain>
    </source>
</reference>
<evidence type="ECO:0000313" key="2">
    <source>
        <dbReference type="EMBL" id="EEC00592.1"/>
    </source>
</evidence>
<dbReference type="EC" id="2.7.7.49" evidence="2"/>